<accession>A0A556UFK1</accession>
<organism evidence="2 3">
    <name type="scientific">Bagarius yarrelli</name>
    <name type="common">Goonch</name>
    <name type="synonym">Bagrus yarrelli</name>
    <dbReference type="NCBI Taxonomy" id="175774"/>
    <lineage>
        <taxon>Eukaryota</taxon>
        <taxon>Metazoa</taxon>
        <taxon>Chordata</taxon>
        <taxon>Craniata</taxon>
        <taxon>Vertebrata</taxon>
        <taxon>Euteleostomi</taxon>
        <taxon>Actinopterygii</taxon>
        <taxon>Neopterygii</taxon>
        <taxon>Teleostei</taxon>
        <taxon>Ostariophysi</taxon>
        <taxon>Siluriformes</taxon>
        <taxon>Sisoridae</taxon>
        <taxon>Sisorinae</taxon>
        <taxon>Bagarius</taxon>
    </lineage>
</organism>
<protein>
    <submittedName>
        <fullName evidence="2">Uncharacterized protein</fullName>
    </submittedName>
</protein>
<dbReference type="Proteomes" id="UP000319801">
    <property type="component" value="Unassembled WGS sequence"/>
</dbReference>
<feature type="compositionally biased region" description="Basic and acidic residues" evidence="1">
    <location>
        <begin position="13"/>
        <end position="23"/>
    </location>
</feature>
<evidence type="ECO:0000313" key="3">
    <source>
        <dbReference type="Proteomes" id="UP000319801"/>
    </source>
</evidence>
<feature type="compositionally biased region" description="Polar residues" evidence="1">
    <location>
        <begin position="1"/>
        <end position="12"/>
    </location>
</feature>
<feature type="region of interest" description="Disordered" evidence="1">
    <location>
        <begin position="1"/>
        <end position="102"/>
    </location>
</feature>
<dbReference type="AlphaFoldDB" id="A0A556UFK1"/>
<keyword evidence="3" id="KW-1185">Reference proteome</keyword>
<evidence type="ECO:0000256" key="1">
    <source>
        <dbReference type="SAM" id="MobiDB-lite"/>
    </source>
</evidence>
<comment type="caution">
    <text evidence="2">The sequence shown here is derived from an EMBL/GenBank/DDBJ whole genome shotgun (WGS) entry which is preliminary data.</text>
</comment>
<feature type="compositionally biased region" description="Basic and acidic residues" evidence="1">
    <location>
        <begin position="32"/>
        <end position="51"/>
    </location>
</feature>
<sequence>MSAKRSQSNTDYSSERTTGDKRGMKPQATSKNRAEKTASPAKPKEKADKVASHAKPKLKINKVSHSQSSPFPDSGKDVAVPPPDFVDEVIAPPPDFADDSDTPLSVFMDDVITTLPAVLIVPPPVEFADDVIVLPPNQSAMVTDSSDPRPEKAADNAAKLIP</sequence>
<proteinExistence type="predicted"/>
<dbReference type="EMBL" id="VCAZ01000070">
    <property type="protein sequence ID" value="TSO77736.1"/>
    <property type="molecule type" value="Genomic_DNA"/>
</dbReference>
<name>A0A556UFK1_BAGYA</name>
<feature type="region of interest" description="Disordered" evidence="1">
    <location>
        <begin position="139"/>
        <end position="162"/>
    </location>
</feature>
<gene>
    <name evidence="2" type="ORF">Baya_9703</name>
</gene>
<reference evidence="2 3" key="1">
    <citation type="journal article" date="2019" name="Genome Biol. Evol.">
        <title>Whole-Genome Sequencing of the Giant Devil Catfish, Bagarius yarrelli.</title>
        <authorList>
            <person name="Jiang W."/>
            <person name="Lv Y."/>
            <person name="Cheng L."/>
            <person name="Yang K."/>
            <person name="Chao B."/>
            <person name="Wang X."/>
            <person name="Li Y."/>
            <person name="Pan X."/>
            <person name="You X."/>
            <person name="Zhang Y."/>
            <person name="Yang J."/>
            <person name="Li J."/>
            <person name="Zhang X."/>
            <person name="Liu S."/>
            <person name="Sun C."/>
            <person name="Yang J."/>
            <person name="Shi Q."/>
        </authorList>
    </citation>
    <scope>NUCLEOTIDE SEQUENCE [LARGE SCALE GENOMIC DNA]</scope>
    <source>
        <strain evidence="2">JWS20170419001</strain>
        <tissue evidence="2">Muscle</tissue>
    </source>
</reference>
<evidence type="ECO:0000313" key="2">
    <source>
        <dbReference type="EMBL" id="TSO77736.1"/>
    </source>
</evidence>
<feature type="compositionally biased region" description="Basic residues" evidence="1">
    <location>
        <begin position="52"/>
        <end position="62"/>
    </location>
</feature>